<accession>A0ABT1BZ22</accession>
<feature type="transmembrane region" description="Helical" evidence="2">
    <location>
        <begin position="21"/>
        <end position="40"/>
    </location>
</feature>
<keyword evidence="4" id="KW-1185">Reference proteome</keyword>
<dbReference type="Gene3D" id="1.20.1250.20">
    <property type="entry name" value="MFS general substrate transporter like domains"/>
    <property type="match status" value="2"/>
</dbReference>
<name>A0ABT1BZ22_9BACT</name>
<feature type="transmembrane region" description="Helical" evidence="2">
    <location>
        <begin position="341"/>
        <end position="363"/>
    </location>
</feature>
<feature type="transmembrane region" description="Helical" evidence="2">
    <location>
        <begin position="108"/>
        <end position="135"/>
    </location>
</feature>
<dbReference type="CDD" id="cd17332">
    <property type="entry name" value="MFS_MelB_like"/>
    <property type="match status" value="1"/>
</dbReference>
<feature type="transmembrane region" description="Helical" evidence="2">
    <location>
        <begin position="80"/>
        <end position="102"/>
    </location>
</feature>
<proteinExistence type="inferred from homology"/>
<dbReference type="PANTHER" id="PTHR11328">
    <property type="entry name" value="MAJOR FACILITATOR SUPERFAMILY DOMAIN-CONTAINING PROTEIN"/>
    <property type="match status" value="1"/>
</dbReference>
<dbReference type="SUPFAM" id="SSF103473">
    <property type="entry name" value="MFS general substrate transporter"/>
    <property type="match status" value="1"/>
</dbReference>
<keyword evidence="2" id="KW-0812">Transmembrane</keyword>
<organism evidence="3 4">
    <name type="scientific">Segatella cerevisiae</name>
    <dbReference type="NCBI Taxonomy" id="2053716"/>
    <lineage>
        <taxon>Bacteria</taxon>
        <taxon>Pseudomonadati</taxon>
        <taxon>Bacteroidota</taxon>
        <taxon>Bacteroidia</taxon>
        <taxon>Bacteroidales</taxon>
        <taxon>Prevotellaceae</taxon>
        <taxon>Segatella</taxon>
    </lineage>
</organism>
<dbReference type="Proteomes" id="UP001204015">
    <property type="component" value="Unassembled WGS sequence"/>
</dbReference>
<feature type="transmembrane region" description="Helical" evidence="2">
    <location>
        <begin position="147"/>
        <end position="167"/>
    </location>
</feature>
<keyword evidence="2" id="KW-1133">Transmembrane helix</keyword>
<dbReference type="EMBL" id="JAMXLY010000050">
    <property type="protein sequence ID" value="MCO6026339.1"/>
    <property type="molecule type" value="Genomic_DNA"/>
</dbReference>
<dbReference type="RefSeq" id="WP_252761694.1">
    <property type="nucleotide sequence ID" value="NZ_JAMXLY010000050.1"/>
</dbReference>
<comment type="caution">
    <text evidence="3">The sequence shown here is derived from an EMBL/GenBank/DDBJ whole genome shotgun (WGS) entry which is preliminary data.</text>
</comment>
<evidence type="ECO:0000256" key="1">
    <source>
        <dbReference type="ARBA" id="ARBA00009617"/>
    </source>
</evidence>
<comment type="similarity">
    <text evidence="1">Belongs to the sodium:galactoside symporter (TC 2.A.2) family.</text>
</comment>
<feature type="transmembrane region" description="Helical" evidence="2">
    <location>
        <begin position="396"/>
        <end position="416"/>
    </location>
</feature>
<dbReference type="InterPro" id="IPR001927">
    <property type="entry name" value="Na/Gal_symport"/>
</dbReference>
<evidence type="ECO:0000256" key="2">
    <source>
        <dbReference type="SAM" id="Phobius"/>
    </source>
</evidence>
<reference evidence="3 4" key="1">
    <citation type="submission" date="2022-06" db="EMBL/GenBank/DDBJ databases">
        <title>A taxonomic note on the genus Prevotella: Description of four novel genera and emended description of the genera Hallella and Xylanibacter.</title>
        <authorList>
            <person name="Hitch T.C.A."/>
        </authorList>
    </citation>
    <scope>NUCLEOTIDE SEQUENCE [LARGE SCALE GENOMIC DNA]</scope>
    <source>
        <strain evidence="3 4">DSM 100619</strain>
    </source>
</reference>
<dbReference type="NCBIfam" id="TIGR00792">
    <property type="entry name" value="gph"/>
    <property type="match status" value="1"/>
</dbReference>
<sequence length="478" mass="52613">MPNTKLSEKIGYGFGDMSSSMFWKIFTYYLPFFYSNIFGLTLSEGAMLLLVTKLWDAVFDPCMGIIADRTRTRWGKYRPYLLWMAIPFAVMGVLTFTVPHFTHGWQLFYAYATYILMMTVYSGINVPYAAMLGVVSDDPRERTVFSSFRMFFAFGGSFLALAIFEPIRDLFGGVNSQTAWTLSMLVIGMICAILFFCCFSMTREHVVTLDTVKTDEVTDGQHEVGMKKASIGHDIKSLIFNLPWWILLVASIAAVFFSSIRGGTAAYFFQDCLGNHASLGGGVVLSCGVFLAVGEVANMFGVIFAVPVSNKLGKSHTYLLAMLIAGILSVVFYFLPVTVSGVWGMLILQVLINACCGITYPLLWSMFADIGDWSEWKHGNSSTGLIFSSSSMAQKIGGAIGSALVLWLLSAFGYQAVQGVAQTSGALHGLNLMMSWFPAIACLIAVVAVAFYPLTNKKMEVISAELKERRAKNNSCQD</sequence>
<evidence type="ECO:0000313" key="3">
    <source>
        <dbReference type="EMBL" id="MCO6026339.1"/>
    </source>
</evidence>
<evidence type="ECO:0000313" key="4">
    <source>
        <dbReference type="Proteomes" id="UP001204015"/>
    </source>
</evidence>
<dbReference type="InterPro" id="IPR036259">
    <property type="entry name" value="MFS_trans_sf"/>
</dbReference>
<feature type="transmembrane region" description="Helical" evidence="2">
    <location>
        <begin position="238"/>
        <end position="260"/>
    </location>
</feature>
<dbReference type="PANTHER" id="PTHR11328:SF24">
    <property type="entry name" value="MAJOR FACILITATOR SUPERFAMILY (MFS) PROFILE DOMAIN-CONTAINING PROTEIN"/>
    <property type="match status" value="1"/>
</dbReference>
<gene>
    <name evidence="3" type="ORF">NG821_10900</name>
</gene>
<feature type="transmembrane region" description="Helical" evidence="2">
    <location>
        <begin position="436"/>
        <end position="454"/>
    </location>
</feature>
<protein>
    <submittedName>
        <fullName evidence="3">MFS transporter</fullName>
    </submittedName>
</protein>
<keyword evidence="2" id="KW-0472">Membrane</keyword>
<feature type="transmembrane region" description="Helical" evidence="2">
    <location>
        <begin position="280"/>
        <end position="306"/>
    </location>
</feature>
<dbReference type="Pfam" id="PF13347">
    <property type="entry name" value="MFS_2"/>
    <property type="match status" value="1"/>
</dbReference>
<feature type="transmembrane region" description="Helical" evidence="2">
    <location>
        <begin position="318"/>
        <end position="335"/>
    </location>
</feature>
<dbReference type="InterPro" id="IPR039672">
    <property type="entry name" value="MFS_2"/>
</dbReference>
<feature type="transmembrane region" description="Helical" evidence="2">
    <location>
        <begin position="179"/>
        <end position="199"/>
    </location>
</feature>